<sequence length="225" mass="24688">MKVTTDACALGAWAPVEQARRILDIGTGSGLLALFAAQRATQAQVDAIELEPQAAAQAKANFDASPFSTRLQLFEGDILTFEPTQGYDAILCNPPFFSDSTLNSCERLRQARHDTQLSLTALLAAVRRLLLPAGRAYLLLPTDAALQLTPSLAQHGLQLRSRLHLISQPGDTPHRCILGLSPAAGELREDSLTLYSAHPIHSREAGRLFYDYYTRLRCEAVEYTR</sequence>
<evidence type="ECO:0000313" key="5">
    <source>
        <dbReference type="EMBL" id="GGC00999.1"/>
    </source>
</evidence>
<reference evidence="6" key="1">
    <citation type="journal article" date="2019" name="Int. J. Syst. Evol. Microbiol.">
        <title>The Global Catalogue of Microorganisms (GCM) 10K type strain sequencing project: providing services to taxonomists for standard genome sequencing and annotation.</title>
        <authorList>
            <consortium name="The Broad Institute Genomics Platform"/>
            <consortium name="The Broad Institute Genome Sequencing Center for Infectious Disease"/>
            <person name="Wu L."/>
            <person name="Ma J."/>
        </authorList>
    </citation>
    <scope>NUCLEOTIDE SEQUENCE [LARGE SCALE GENOMIC DNA]</scope>
    <source>
        <strain evidence="6">CGMCC 1.15341</strain>
    </source>
</reference>
<gene>
    <name evidence="5" type="ORF">GCM10011352_28950</name>
</gene>
<dbReference type="Pfam" id="PF05175">
    <property type="entry name" value="MTS"/>
    <property type="match status" value="1"/>
</dbReference>
<keyword evidence="3" id="KW-0949">S-adenosyl-L-methionine</keyword>
<organism evidence="5 6">
    <name type="scientific">Marinobacterium zhoushanense</name>
    <dbReference type="NCBI Taxonomy" id="1679163"/>
    <lineage>
        <taxon>Bacteria</taxon>
        <taxon>Pseudomonadati</taxon>
        <taxon>Pseudomonadota</taxon>
        <taxon>Gammaproteobacteria</taxon>
        <taxon>Oceanospirillales</taxon>
        <taxon>Oceanospirillaceae</taxon>
        <taxon>Marinobacterium</taxon>
    </lineage>
</organism>
<keyword evidence="6" id="KW-1185">Reference proteome</keyword>
<name>A0ABQ1KMN0_9GAMM</name>
<dbReference type="PROSITE" id="PS00092">
    <property type="entry name" value="N6_MTASE"/>
    <property type="match status" value="1"/>
</dbReference>
<dbReference type="PANTHER" id="PTHR47739:SF1">
    <property type="entry name" value="TRNA1(VAL) (ADENINE(37)-N6)-METHYLTRANSFERASE"/>
    <property type="match status" value="1"/>
</dbReference>
<dbReference type="SUPFAM" id="SSF53335">
    <property type="entry name" value="S-adenosyl-L-methionine-dependent methyltransferases"/>
    <property type="match status" value="1"/>
</dbReference>
<dbReference type="Proteomes" id="UP000629025">
    <property type="component" value="Unassembled WGS sequence"/>
</dbReference>
<feature type="domain" description="Methyltransferase small" evidence="4">
    <location>
        <begin position="17"/>
        <end position="101"/>
    </location>
</feature>
<dbReference type="InterPro" id="IPR029063">
    <property type="entry name" value="SAM-dependent_MTases_sf"/>
</dbReference>
<dbReference type="InterPro" id="IPR002052">
    <property type="entry name" value="DNA_methylase_N6_adenine_CS"/>
</dbReference>
<evidence type="ECO:0000259" key="4">
    <source>
        <dbReference type="Pfam" id="PF05175"/>
    </source>
</evidence>
<keyword evidence="1" id="KW-0489">Methyltransferase</keyword>
<dbReference type="InterPro" id="IPR007848">
    <property type="entry name" value="Small_mtfrase_dom"/>
</dbReference>
<dbReference type="PANTHER" id="PTHR47739">
    <property type="entry name" value="TRNA1(VAL) (ADENINE(37)-N6)-METHYLTRANSFERASE"/>
    <property type="match status" value="1"/>
</dbReference>
<evidence type="ECO:0000313" key="6">
    <source>
        <dbReference type="Proteomes" id="UP000629025"/>
    </source>
</evidence>
<keyword evidence="2" id="KW-0808">Transferase</keyword>
<proteinExistence type="predicted"/>
<evidence type="ECO:0000256" key="3">
    <source>
        <dbReference type="ARBA" id="ARBA00022691"/>
    </source>
</evidence>
<dbReference type="EMBL" id="BMIJ01000006">
    <property type="protein sequence ID" value="GGC00999.1"/>
    <property type="molecule type" value="Genomic_DNA"/>
</dbReference>
<evidence type="ECO:0000256" key="1">
    <source>
        <dbReference type="ARBA" id="ARBA00022603"/>
    </source>
</evidence>
<dbReference type="InterPro" id="IPR050210">
    <property type="entry name" value="tRNA_Adenine-N(6)_MTase"/>
</dbReference>
<accession>A0ABQ1KMN0</accession>
<protein>
    <submittedName>
        <fullName evidence="5">tRNA1(Val) (Adenine(37)-N6)-methyltransferase</fullName>
    </submittedName>
</protein>
<evidence type="ECO:0000256" key="2">
    <source>
        <dbReference type="ARBA" id="ARBA00022679"/>
    </source>
</evidence>
<dbReference type="Gene3D" id="3.40.50.150">
    <property type="entry name" value="Vaccinia Virus protein VP39"/>
    <property type="match status" value="1"/>
</dbReference>
<comment type="caution">
    <text evidence="5">The sequence shown here is derived from an EMBL/GenBank/DDBJ whole genome shotgun (WGS) entry which is preliminary data.</text>
</comment>
<dbReference type="CDD" id="cd02440">
    <property type="entry name" value="AdoMet_MTases"/>
    <property type="match status" value="1"/>
</dbReference>